<reference evidence="1" key="2">
    <citation type="submission" date="2023-05" db="EMBL/GenBank/DDBJ databases">
        <authorList>
            <person name="Schelkunov M.I."/>
        </authorList>
    </citation>
    <scope>NUCLEOTIDE SEQUENCE</scope>
    <source>
        <strain evidence="1">Hsosn_3</strain>
        <tissue evidence="1">Leaf</tissue>
    </source>
</reference>
<organism evidence="1 2">
    <name type="scientific">Heracleum sosnowskyi</name>
    <dbReference type="NCBI Taxonomy" id="360622"/>
    <lineage>
        <taxon>Eukaryota</taxon>
        <taxon>Viridiplantae</taxon>
        <taxon>Streptophyta</taxon>
        <taxon>Embryophyta</taxon>
        <taxon>Tracheophyta</taxon>
        <taxon>Spermatophyta</taxon>
        <taxon>Magnoliopsida</taxon>
        <taxon>eudicotyledons</taxon>
        <taxon>Gunneridae</taxon>
        <taxon>Pentapetalae</taxon>
        <taxon>asterids</taxon>
        <taxon>campanulids</taxon>
        <taxon>Apiales</taxon>
        <taxon>Apiaceae</taxon>
        <taxon>Apioideae</taxon>
        <taxon>apioid superclade</taxon>
        <taxon>Tordylieae</taxon>
        <taxon>Tordyliinae</taxon>
        <taxon>Heracleum</taxon>
    </lineage>
</organism>
<dbReference type="AlphaFoldDB" id="A0AAD8NCL6"/>
<reference evidence="1" key="1">
    <citation type="submission" date="2023-02" db="EMBL/GenBank/DDBJ databases">
        <title>Genome of toxic invasive species Heracleum sosnowskyi carries increased number of genes despite the absence of recent whole-genome duplications.</title>
        <authorList>
            <person name="Schelkunov M."/>
            <person name="Shtratnikova V."/>
            <person name="Makarenko M."/>
            <person name="Klepikova A."/>
            <person name="Omelchenko D."/>
            <person name="Novikova G."/>
            <person name="Obukhova E."/>
            <person name="Bogdanov V."/>
            <person name="Penin A."/>
            <person name="Logacheva M."/>
        </authorList>
    </citation>
    <scope>NUCLEOTIDE SEQUENCE</scope>
    <source>
        <strain evidence="1">Hsosn_3</strain>
        <tissue evidence="1">Leaf</tissue>
    </source>
</reference>
<dbReference type="PANTHER" id="PTHR35121:SF4">
    <property type="entry name" value="SWIM-TYPE DOMAIN-CONTAINING PROTEIN"/>
    <property type="match status" value="1"/>
</dbReference>
<gene>
    <name evidence="1" type="ORF">POM88_003076</name>
</gene>
<dbReference type="PANTHER" id="PTHR35121">
    <property type="entry name" value="HOMEODOMAIN PROTEIN 8, PUTATIVE-RELATED"/>
    <property type="match status" value="1"/>
</dbReference>
<keyword evidence="2" id="KW-1185">Reference proteome</keyword>
<dbReference type="GO" id="GO:0016853">
    <property type="term" value="F:isomerase activity"/>
    <property type="evidence" value="ECO:0007669"/>
    <property type="project" value="UniProtKB-KW"/>
</dbReference>
<name>A0AAD8NCL6_9APIA</name>
<keyword evidence="1" id="KW-0413">Isomerase</keyword>
<dbReference type="EMBL" id="JAUIZM010000001">
    <property type="protein sequence ID" value="KAK1403471.1"/>
    <property type="molecule type" value="Genomic_DNA"/>
</dbReference>
<sequence>MDATSGHMMNQYIYDSSLSMSDTDIERRPYHRNCSCALHMPKAAPAACFQHGYAAFPKKQSWSNCSVSITSVRSSTRSSHICALSGIANESAVGNFPCFNTLMQNKLVLQL</sequence>
<comment type="caution">
    <text evidence="1">The sequence shown here is derived from an EMBL/GenBank/DDBJ whole genome shotgun (WGS) entry which is preliminary data.</text>
</comment>
<evidence type="ECO:0000313" key="2">
    <source>
        <dbReference type="Proteomes" id="UP001237642"/>
    </source>
</evidence>
<dbReference type="Proteomes" id="UP001237642">
    <property type="component" value="Unassembled WGS sequence"/>
</dbReference>
<proteinExistence type="predicted"/>
<protein>
    <submittedName>
        <fullName evidence="1">Cyclophilin-like peptidyl-prolyl cis-trans isomerase family protein</fullName>
    </submittedName>
</protein>
<accession>A0AAD8NCL6</accession>
<evidence type="ECO:0000313" key="1">
    <source>
        <dbReference type="EMBL" id="KAK1403471.1"/>
    </source>
</evidence>